<keyword evidence="3" id="KW-1185">Reference proteome</keyword>
<evidence type="ECO:0000313" key="2">
    <source>
        <dbReference type="EMBL" id="KAL2269458.1"/>
    </source>
</evidence>
<comment type="caution">
    <text evidence="2">The sequence shown here is derived from an EMBL/GenBank/DDBJ whole genome shotgun (WGS) entry which is preliminary data.</text>
</comment>
<feature type="compositionally biased region" description="Basic residues" evidence="1">
    <location>
        <begin position="555"/>
        <end position="564"/>
    </location>
</feature>
<feature type="region of interest" description="Disordered" evidence="1">
    <location>
        <begin position="345"/>
        <end position="437"/>
    </location>
</feature>
<proteinExistence type="predicted"/>
<gene>
    <name evidence="2" type="ORF">VTJ83DRAFT_1642</name>
</gene>
<evidence type="ECO:0008006" key="4">
    <source>
        <dbReference type="Google" id="ProtNLM"/>
    </source>
</evidence>
<dbReference type="EMBL" id="JAZGUE010000002">
    <property type="protein sequence ID" value="KAL2269458.1"/>
    <property type="molecule type" value="Genomic_DNA"/>
</dbReference>
<sequence>MPDLLLQSAVTSARNERLAAEAQRISDSCRAQHGDSKSLVECADCYGALLDAFRARFLNPDVSHADQPSSQKQQPREWLTHRNTFLSDLDQLLGSAKAYDIPPQAVDDRVNEERSRWYAETVRGCLLRLMVEDPAEQGVVFEKLEDLASVTTAADPVVLAREIADMLSRGPLAPGDKAPEAARDLPSRLAAAAAGDAAASAAVLERAFFADEAGAVPDENRRYLDMLRSQGLSMEQVVDRILEDRQAATGAHEQTNKLRQRLEELRRARAAHEAQKTRRAQRRESLAQQRVPDELYELPACAVCGEAPTTSDFYCCSLCAILVAAEVREKQTVFCSEKCEKQGHASHAETHPCSAGPDCTRRQPASSSSLSSSSSPKQAKHGNSNSSSSSSNNNNNNNNTTTNPEPAAEQEDTPMLDAPPPPEASAPTPAPAPKEATSAPADIRFCTECLATLKQPTAWCSLACADASFARHRDEVHLPRRKARGEEDPNGDEALFELVEDEDGGDEDGGDESKTKTKKKDDAEGGAAAGASSGHGDGEGDSGDGGGGDGGKNATAKRKGRRRAKDVAALTTSLEDAVREWEAKHRVRLHTAAQPS</sequence>
<protein>
    <recommendedName>
        <fullName evidence="4">MYND-type domain-containing protein</fullName>
    </recommendedName>
</protein>
<feature type="compositionally biased region" description="Acidic residues" evidence="1">
    <location>
        <begin position="488"/>
        <end position="510"/>
    </location>
</feature>
<name>A0ABR4DGH3_9PEZI</name>
<evidence type="ECO:0000313" key="3">
    <source>
        <dbReference type="Proteomes" id="UP001600064"/>
    </source>
</evidence>
<organism evidence="2 3">
    <name type="scientific">Remersonia thermophila</name>
    <dbReference type="NCBI Taxonomy" id="72144"/>
    <lineage>
        <taxon>Eukaryota</taxon>
        <taxon>Fungi</taxon>
        <taxon>Dikarya</taxon>
        <taxon>Ascomycota</taxon>
        <taxon>Pezizomycotina</taxon>
        <taxon>Sordariomycetes</taxon>
        <taxon>Sordariomycetidae</taxon>
        <taxon>Sordariales</taxon>
        <taxon>Sordariales incertae sedis</taxon>
        <taxon>Remersonia</taxon>
    </lineage>
</organism>
<dbReference type="RefSeq" id="XP_070868182.1">
    <property type="nucleotide sequence ID" value="XM_071007824.1"/>
</dbReference>
<feature type="compositionally biased region" description="Low complexity" evidence="1">
    <location>
        <begin position="383"/>
        <end position="403"/>
    </location>
</feature>
<feature type="compositionally biased region" description="Pro residues" evidence="1">
    <location>
        <begin position="417"/>
        <end position="432"/>
    </location>
</feature>
<feature type="compositionally biased region" description="Basic and acidic residues" evidence="1">
    <location>
        <begin position="511"/>
        <end position="523"/>
    </location>
</feature>
<dbReference type="GeneID" id="98122468"/>
<reference evidence="2 3" key="1">
    <citation type="journal article" date="2024" name="Commun. Biol.">
        <title>Comparative genomic analysis of thermophilic fungi reveals convergent evolutionary adaptations and gene losses.</title>
        <authorList>
            <person name="Steindorff A.S."/>
            <person name="Aguilar-Pontes M.V."/>
            <person name="Robinson A.J."/>
            <person name="Andreopoulos B."/>
            <person name="LaButti K."/>
            <person name="Kuo A."/>
            <person name="Mondo S."/>
            <person name="Riley R."/>
            <person name="Otillar R."/>
            <person name="Haridas S."/>
            <person name="Lipzen A."/>
            <person name="Grimwood J."/>
            <person name="Schmutz J."/>
            <person name="Clum A."/>
            <person name="Reid I.D."/>
            <person name="Moisan M.C."/>
            <person name="Butler G."/>
            <person name="Nguyen T.T.M."/>
            <person name="Dewar K."/>
            <person name="Conant G."/>
            <person name="Drula E."/>
            <person name="Henrissat B."/>
            <person name="Hansel C."/>
            <person name="Singer S."/>
            <person name="Hutchinson M.I."/>
            <person name="de Vries R.P."/>
            <person name="Natvig D.O."/>
            <person name="Powell A.J."/>
            <person name="Tsang A."/>
            <person name="Grigoriev I.V."/>
        </authorList>
    </citation>
    <scope>NUCLEOTIDE SEQUENCE [LARGE SCALE GENOMIC DNA]</scope>
    <source>
        <strain evidence="2 3">ATCC 22073</strain>
    </source>
</reference>
<feature type="region of interest" description="Disordered" evidence="1">
    <location>
        <begin position="268"/>
        <end position="287"/>
    </location>
</feature>
<feature type="compositionally biased region" description="Low complexity" evidence="1">
    <location>
        <begin position="366"/>
        <end position="375"/>
    </location>
</feature>
<dbReference type="Proteomes" id="UP001600064">
    <property type="component" value="Unassembled WGS sequence"/>
</dbReference>
<accession>A0ABR4DGH3</accession>
<evidence type="ECO:0000256" key="1">
    <source>
        <dbReference type="SAM" id="MobiDB-lite"/>
    </source>
</evidence>
<feature type="region of interest" description="Disordered" evidence="1">
    <location>
        <begin position="480"/>
        <end position="568"/>
    </location>
</feature>
<feature type="compositionally biased region" description="Low complexity" evidence="1">
    <location>
        <begin position="525"/>
        <end position="534"/>
    </location>
</feature>